<dbReference type="InterPro" id="IPR011050">
    <property type="entry name" value="Pectin_lyase_fold/virulence"/>
</dbReference>
<evidence type="ECO:0000256" key="9">
    <source>
        <dbReference type="ARBA" id="ARBA00023295"/>
    </source>
</evidence>
<dbReference type="FunFam" id="2.160.20.10:FF:000032">
    <property type="entry name" value="Pectin lyase-like superfamily protein"/>
    <property type="match status" value="1"/>
</dbReference>
<dbReference type="SUPFAM" id="SSF51126">
    <property type="entry name" value="Pectin lyase-like"/>
    <property type="match status" value="1"/>
</dbReference>
<keyword evidence="4" id="KW-0134">Cell wall</keyword>
<keyword evidence="10" id="KW-0961">Cell wall biogenesis/degradation</keyword>
<dbReference type="GO" id="GO:0004650">
    <property type="term" value="F:polygalacturonase activity"/>
    <property type="evidence" value="ECO:0007669"/>
    <property type="project" value="UniProtKB-EC"/>
</dbReference>
<dbReference type="GO" id="GO:0005975">
    <property type="term" value="P:carbohydrate metabolic process"/>
    <property type="evidence" value="ECO:0007669"/>
    <property type="project" value="InterPro"/>
</dbReference>
<sequence length="463" mass="50364">MPTTPPCSHLSNPTALLLILQFAATFLCHHPAIAGELGSLIQLPLQGGDGVDDYGESDDSRLGHRRIISVKDYGAVGNGFIDDTKAFKNAWYAACSSTSHKTVLKVPENHQYLVRPIRFTGPCSSNVSLRILGSILAPRNPFVWRKKNPQRWLYFYGINHLTLRGRGIGIINGMRKKWSAKSCKNQSVNLCRPSPVAVTFHRCRHLKVRNMTLLNGPSSHIVFTDCYHVKVSGLKVIAPAASTNTEGIQISGSHAVHVQNSEIATGDNCISVASGSSKVRIRNISCGPGHGISIGSLGEANSWAKVTDVRVDGAILSNTKSGLWIKTWQGGQGFASDILFQNVMMENVANPIIIDQFYCDNLEPCKNQTAAVKVNSVSFMNIRGTSATEHAVIFSCSNTVPCHNILLQDVQLTWASGGNATSRCWKASGFSYGQVEPPSCLMTEDFPIMQKVHSITALLFSAR</sequence>
<evidence type="ECO:0000256" key="4">
    <source>
        <dbReference type="ARBA" id="ARBA00022512"/>
    </source>
</evidence>
<feature type="active site" evidence="12">
    <location>
        <position position="290"/>
    </location>
</feature>
<evidence type="ECO:0000256" key="3">
    <source>
        <dbReference type="ARBA" id="ARBA00012736"/>
    </source>
</evidence>
<evidence type="ECO:0000256" key="13">
    <source>
        <dbReference type="RuleBase" id="RU361169"/>
    </source>
</evidence>
<protein>
    <recommendedName>
        <fullName evidence="3">endo-polygalacturonase</fullName>
        <ecNumber evidence="3">3.2.1.15</ecNumber>
    </recommendedName>
</protein>
<dbReference type="PANTHER" id="PTHR31375">
    <property type="match status" value="1"/>
</dbReference>
<comment type="catalytic activity">
    <reaction evidence="11">
        <text>(1,4-alpha-D-galacturonosyl)n+m + H2O = (1,4-alpha-D-galacturonosyl)n + (1,4-alpha-D-galacturonosyl)m.</text>
        <dbReference type="EC" id="3.2.1.15"/>
    </reaction>
</comment>
<evidence type="ECO:0000256" key="12">
    <source>
        <dbReference type="PROSITE-ProRule" id="PRU10052"/>
    </source>
</evidence>
<proteinExistence type="inferred from homology"/>
<dbReference type="GO" id="GO:0071555">
    <property type="term" value="P:cell wall organization"/>
    <property type="evidence" value="ECO:0007669"/>
    <property type="project" value="UniProtKB-KW"/>
</dbReference>
<dbReference type="EMBL" id="GDJX01014765">
    <property type="protein sequence ID" value="JAT53171.1"/>
    <property type="molecule type" value="Transcribed_RNA"/>
</dbReference>
<dbReference type="InterPro" id="IPR012334">
    <property type="entry name" value="Pectin_lyas_fold"/>
</dbReference>
<evidence type="ECO:0000256" key="11">
    <source>
        <dbReference type="ARBA" id="ARBA00034074"/>
    </source>
</evidence>
<keyword evidence="8 13" id="KW-0378">Hydrolase</keyword>
<keyword evidence="5" id="KW-0964">Secreted</keyword>
<evidence type="ECO:0000256" key="1">
    <source>
        <dbReference type="ARBA" id="ARBA00004191"/>
    </source>
</evidence>
<keyword evidence="6 14" id="KW-0732">Signal</keyword>
<evidence type="ECO:0000313" key="15">
    <source>
        <dbReference type="EMBL" id="JAT53171.1"/>
    </source>
</evidence>
<name>A0A1D1YEX9_9ARAE</name>
<comment type="subcellular location">
    <subcellularLocation>
        <location evidence="1">Secreted</location>
        <location evidence="1">Cell wall</location>
    </subcellularLocation>
</comment>
<dbReference type="PROSITE" id="PS00502">
    <property type="entry name" value="POLYGALACTURONASE"/>
    <property type="match status" value="1"/>
</dbReference>
<evidence type="ECO:0000256" key="10">
    <source>
        <dbReference type="ARBA" id="ARBA00023316"/>
    </source>
</evidence>
<dbReference type="InterPro" id="IPR000743">
    <property type="entry name" value="Glyco_hydro_28"/>
</dbReference>
<keyword evidence="7" id="KW-0677">Repeat</keyword>
<organism evidence="15">
    <name type="scientific">Anthurium amnicola</name>
    <dbReference type="NCBI Taxonomy" id="1678845"/>
    <lineage>
        <taxon>Eukaryota</taxon>
        <taxon>Viridiplantae</taxon>
        <taxon>Streptophyta</taxon>
        <taxon>Embryophyta</taxon>
        <taxon>Tracheophyta</taxon>
        <taxon>Spermatophyta</taxon>
        <taxon>Magnoliopsida</taxon>
        <taxon>Liliopsida</taxon>
        <taxon>Araceae</taxon>
        <taxon>Pothoideae</taxon>
        <taxon>Potheae</taxon>
        <taxon>Anthurium</taxon>
    </lineage>
</organism>
<evidence type="ECO:0000256" key="5">
    <source>
        <dbReference type="ARBA" id="ARBA00022525"/>
    </source>
</evidence>
<dbReference type="EC" id="3.2.1.15" evidence="3"/>
<gene>
    <name evidence="15" type="primary">At1g80170_1</name>
    <name evidence="15" type="ORF">g.41097</name>
</gene>
<evidence type="ECO:0000256" key="7">
    <source>
        <dbReference type="ARBA" id="ARBA00022737"/>
    </source>
</evidence>
<evidence type="ECO:0000256" key="6">
    <source>
        <dbReference type="ARBA" id="ARBA00022729"/>
    </source>
</evidence>
<reference evidence="15" key="1">
    <citation type="submission" date="2015-07" db="EMBL/GenBank/DDBJ databases">
        <title>Transcriptome Assembly of Anthurium amnicola.</title>
        <authorList>
            <person name="Suzuki J."/>
        </authorList>
    </citation>
    <scope>NUCLEOTIDE SEQUENCE</scope>
</reference>
<dbReference type="Gene3D" id="2.160.20.10">
    <property type="entry name" value="Single-stranded right-handed beta-helix, Pectin lyase-like"/>
    <property type="match status" value="1"/>
</dbReference>
<comment type="similarity">
    <text evidence="2 13">Belongs to the glycosyl hydrolase 28 family.</text>
</comment>
<evidence type="ECO:0000256" key="14">
    <source>
        <dbReference type="SAM" id="SignalP"/>
    </source>
</evidence>
<dbReference type="Pfam" id="PF00295">
    <property type="entry name" value="Glyco_hydro_28"/>
    <property type="match status" value="1"/>
</dbReference>
<feature type="signal peptide" evidence="14">
    <location>
        <begin position="1"/>
        <end position="34"/>
    </location>
</feature>
<feature type="chain" id="PRO_5008900148" description="endo-polygalacturonase" evidence="14">
    <location>
        <begin position="35"/>
        <end position="463"/>
    </location>
</feature>
<dbReference type="AlphaFoldDB" id="A0A1D1YEX9"/>
<evidence type="ECO:0000256" key="8">
    <source>
        <dbReference type="ARBA" id="ARBA00022801"/>
    </source>
</evidence>
<evidence type="ECO:0000256" key="2">
    <source>
        <dbReference type="ARBA" id="ARBA00008834"/>
    </source>
</evidence>
<accession>A0A1D1YEX9</accession>
<keyword evidence="9 13" id="KW-0326">Glycosidase</keyword>